<evidence type="ECO:0000313" key="2">
    <source>
        <dbReference type="EMBL" id="XDH86308.1"/>
    </source>
</evidence>
<name>A0AB39ALI2_9GAMM</name>
<feature type="signal peptide" evidence="1">
    <location>
        <begin position="1"/>
        <end position="23"/>
    </location>
</feature>
<dbReference type="RefSeq" id="WP_290191048.1">
    <property type="nucleotide sequence ID" value="NZ_CP162514.1"/>
</dbReference>
<sequence length="262" mass="29639">MTMKQFKTALGFSLILVTFNSYATSLQNQNISKSCVSVESEKDKKSRLQRGEERVDIFVGLNSFTAYDEGFRQKMKSVPVKEIMSYSFASMGIIAASMQTVFPVLQLALCNEEYAINNKCNYERNIHGGRLISMETEWKSDTQYTMTQYVTNAETGAKRIKLLLSSELPNYWNGNMTLFNEDGSKAEVSWSRSDDGTEYYQGRSLGGTDISSTTFTEYPNCSAEVTYVKNDVKITANWTLVDEKTTGNFVYCNQKGCHNGQW</sequence>
<accession>A0AB39ALI2</accession>
<dbReference type="AlphaFoldDB" id="A0AB39ALI2"/>
<evidence type="ECO:0000256" key="1">
    <source>
        <dbReference type="SAM" id="SignalP"/>
    </source>
</evidence>
<proteinExistence type="predicted"/>
<protein>
    <submittedName>
        <fullName evidence="2">Uncharacterized protein</fullName>
    </submittedName>
</protein>
<gene>
    <name evidence="2" type="ORF">ABZP26_09360</name>
</gene>
<organism evidence="2">
    <name type="scientific">Pseudoalteromonas sp. SD03</name>
    <dbReference type="NCBI Taxonomy" id="3231719"/>
    <lineage>
        <taxon>Bacteria</taxon>
        <taxon>Pseudomonadati</taxon>
        <taxon>Pseudomonadota</taxon>
        <taxon>Gammaproteobacteria</taxon>
        <taxon>Alteromonadales</taxon>
        <taxon>Pseudoalteromonadaceae</taxon>
        <taxon>Pseudoalteromonas</taxon>
    </lineage>
</organism>
<reference evidence="2" key="1">
    <citation type="submission" date="2024-07" db="EMBL/GenBank/DDBJ databases">
        <authorList>
            <person name="Jiang Y."/>
            <person name="Qin Q."/>
        </authorList>
    </citation>
    <scope>NUCLEOTIDE SEQUENCE</scope>
    <source>
        <strain evidence="2">SD03</strain>
    </source>
</reference>
<feature type="chain" id="PRO_5044226215" evidence="1">
    <location>
        <begin position="24"/>
        <end position="262"/>
    </location>
</feature>
<keyword evidence="1" id="KW-0732">Signal</keyword>
<dbReference type="EMBL" id="CP162514">
    <property type="protein sequence ID" value="XDH86308.1"/>
    <property type="molecule type" value="Genomic_DNA"/>
</dbReference>